<dbReference type="Gene3D" id="1.20.1250.20">
    <property type="entry name" value="MFS general substrate transporter like domains"/>
    <property type="match status" value="2"/>
</dbReference>
<feature type="transmembrane region" description="Helical" evidence="6">
    <location>
        <begin position="421"/>
        <end position="444"/>
    </location>
</feature>
<reference evidence="7" key="2">
    <citation type="submission" date="2014-06" db="EMBL/GenBank/DDBJ databases">
        <authorList>
            <person name="Aslett M."/>
        </authorList>
    </citation>
    <scope>NUCLEOTIDE SEQUENCE</scope>
</reference>
<dbReference type="EMBL" id="LK028586">
    <property type="protein sequence ID" value="CDS22224.1"/>
    <property type="molecule type" value="Genomic_DNA"/>
</dbReference>
<dbReference type="GO" id="GO:0016020">
    <property type="term" value="C:membrane"/>
    <property type="evidence" value="ECO:0007669"/>
    <property type="project" value="UniProtKB-SubCell"/>
</dbReference>
<dbReference type="PANTHER" id="PTHR43385:SF1">
    <property type="entry name" value="RIBOFLAVIN TRANSPORTER RIBJ"/>
    <property type="match status" value="1"/>
</dbReference>
<gene>
    <name evidence="7" type="ORF">EgrG_000343700</name>
</gene>
<feature type="transmembrane region" description="Helical" evidence="6">
    <location>
        <begin position="145"/>
        <end position="164"/>
    </location>
</feature>
<dbReference type="PANTHER" id="PTHR43385">
    <property type="entry name" value="RIBOFLAVIN TRANSPORTER RIBJ"/>
    <property type="match status" value="1"/>
</dbReference>
<sequence length="479" mass="52355">MHKRTSWDTLQGCFAVLMACCGLAPLGHLTTLANVMPYLASYMHKYTDVTVDYSLAIWLSCCLHAIQGIATPTTTVLISRVGYRPLLLFSWMVHSAGILLTPLTLKVGFAAVISTYAIMVGWGVGASYGLLLALAASWFPKRRGLVVGICACGFGAGAIILTPLQTAIINPQNLAVNNVTQMFEDETMLQRVPKCLYIVGGIMASLQLLGCIFVRPRPEEEESQIVEVTEDLTDNSVEISQNKTALKGKASASDLSPREVLQKVDVYLFWAIMCLSLIPLTLITATIKVVGQRSIPDDKYLSLVSTLGAVFNTLARVGWGPVGDKFSYKVPLCCLNLFYGVILITLPFIPPLPVTGKYLYALWVSLIYFSVAGNFVLLPFGISRAFGHKHFAANYGIVFSAFTPGSIIGALIVYFVKLEQYITEIFVSCGAICLFSFVCALYLADTNAPRGEYLISPRRQLLYCAKIAKAMRRSNKLSV</sequence>
<evidence type="ECO:0000313" key="7">
    <source>
        <dbReference type="EMBL" id="CDS22224.1"/>
    </source>
</evidence>
<evidence type="ECO:0000313" key="9">
    <source>
        <dbReference type="WBParaSite" id="EgrG_000343700"/>
    </source>
</evidence>
<feature type="transmembrane region" description="Helical" evidence="6">
    <location>
        <begin position="55"/>
        <end position="78"/>
    </location>
</feature>
<feature type="transmembrane region" description="Helical" evidence="6">
    <location>
        <begin position="361"/>
        <end position="380"/>
    </location>
</feature>
<evidence type="ECO:0000256" key="6">
    <source>
        <dbReference type="SAM" id="Phobius"/>
    </source>
</evidence>
<accession>A0A068WUP7</accession>
<dbReference type="InterPro" id="IPR052983">
    <property type="entry name" value="MFS_Riboflavin_Transporter"/>
</dbReference>
<protein>
    <submittedName>
        <fullName evidence="7 9">Oxalate:formate antiporter</fullName>
    </submittedName>
</protein>
<evidence type="ECO:0000256" key="4">
    <source>
        <dbReference type="ARBA" id="ARBA00022989"/>
    </source>
</evidence>
<keyword evidence="2" id="KW-0813">Transport</keyword>
<evidence type="ECO:0000256" key="2">
    <source>
        <dbReference type="ARBA" id="ARBA00022448"/>
    </source>
</evidence>
<feature type="transmembrane region" description="Helical" evidence="6">
    <location>
        <begin position="196"/>
        <end position="214"/>
    </location>
</feature>
<name>A0A068WUP7_ECHGR</name>
<dbReference type="PROSITE" id="PS51257">
    <property type="entry name" value="PROKAR_LIPOPROTEIN"/>
    <property type="match status" value="1"/>
</dbReference>
<keyword evidence="5 6" id="KW-0472">Membrane</keyword>
<feature type="transmembrane region" description="Helical" evidence="6">
    <location>
        <begin position="392"/>
        <end position="415"/>
    </location>
</feature>
<feature type="transmembrane region" description="Helical" evidence="6">
    <location>
        <begin position="12"/>
        <end position="35"/>
    </location>
</feature>
<feature type="transmembrane region" description="Helical" evidence="6">
    <location>
        <begin position="85"/>
        <end position="103"/>
    </location>
</feature>
<dbReference type="InterPro" id="IPR011701">
    <property type="entry name" value="MFS"/>
</dbReference>
<dbReference type="Proteomes" id="UP000492820">
    <property type="component" value="Unassembled WGS sequence"/>
</dbReference>
<organism evidence="7">
    <name type="scientific">Echinococcus granulosus</name>
    <name type="common">Hydatid tapeworm</name>
    <dbReference type="NCBI Taxonomy" id="6210"/>
    <lineage>
        <taxon>Eukaryota</taxon>
        <taxon>Metazoa</taxon>
        <taxon>Spiralia</taxon>
        <taxon>Lophotrochozoa</taxon>
        <taxon>Platyhelminthes</taxon>
        <taxon>Cestoda</taxon>
        <taxon>Eucestoda</taxon>
        <taxon>Cyclophyllidea</taxon>
        <taxon>Taeniidae</taxon>
        <taxon>Echinococcus</taxon>
        <taxon>Echinococcus granulosus group</taxon>
    </lineage>
</organism>
<dbReference type="AlphaFoldDB" id="A0A068WUP7"/>
<keyword evidence="3 6" id="KW-0812">Transmembrane</keyword>
<feature type="transmembrane region" description="Helical" evidence="6">
    <location>
        <begin position="299"/>
        <end position="318"/>
    </location>
</feature>
<feature type="transmembrane region" description="Helical" evidence="6">
    <location>
        <begin position="266"/>
        <end position="287"/>
    </location>
</feature>
<dbReference type="InterPro" id="IPR036259">
    <property type="entry name" value="MFS_trans_sf"/>
</dbReference>
<evidence type="ECO:0000313" key="8">
    <source>
        <dbReference type="Proteomes" id="UP000492820"/>
    </source>
</evidence>
<comment type="subcellular location">
    <subcellularLocation>
        <location evidence="1">Membrane</location>
        <topology evidence="1">Multi-pass membrane protein</topology>
    </subcellularLocation>
</comment>
<dbReference type="Pfam" id="PF07690">
    <property type="entry name" value="MFS_1"/>
    <property type="match status" value="1"/>
</dbReference>
<dbReference type="SUPFAM" id="SSF103473">
    <property type="entry name" value="MFS general substrate transporter"/>
    <property type="match status" value="1"/>
</dbReference>
<dbReference type="GO" id="GO:0022857">
    <property type="term" value="F:transmembrane transporter activity"/>
    <property type="evidence" value="ECO:0007669"/>
    <property type="project" value="InterPro"/>
</dbReference>
<evidence type="ECO:0000256" key="3">
    <source>
        <dbReference type="ARBA" id="ARBA00022692"/>
    </source>
</evidence>
<feature type="transmembrane region" description="Helical" evidence="6">
    <location>
        <begin position="109"/>
        <end position="133"/>
    </location>
</feature>
<reference evidence="9" key="3">
    <citation type="submission" date="2020-10" db="UniProtKB">
        <authorList>
            <consortium name="WormBaseParasite"/>
        </authorList>
    </citation>
    <scope>IDENTIFICATION</scope>
</reference>
<proteinExistence type="predicted"/>
<dbReference type="WBParaSite" id="EgrG_000343700">
    <property type="protein sequence ID" value="EgrG_000343700"/>
    <property type="gene ID" value="EgrG_000343700"/>
</dbReference>
<keyword evidence="4 6" id="KW-1133">Transmembrane helix</keyword>
<feature type="transmembrane region" description="Helical" evidence="6">
    <location>
        <begin position="330"/>
        <end position="349"/>
    </location>
</feature>
<evidence type="ECO:0000256" key="1">
    <source>
        <dbReference type="ARBA" id="ARBA00004141"/>
    </source>
</evidence>
<evidence type="ECO:0000256" key="5">
    <source>
        <dbReference type="ARBA" id="ARBA00023136"/>
    </source>
</evidence>
<reference evidence="7 8" key="1">
    <citation type="journal article" date="2013" name="Nature">
        <title>The genomes of four tapeworm species reveal adaptations to parasitism.</title>
        <authorList>
            <person name="Tsai I.J."/>
            <person name="Zarowiecki M."/>
            <person name="Holroyd N."/>
            <person name="Garciarrubio A."/>
            <person name="Sanchez-Flores A."/>
            <person name="Brooks K.L."/>
            <person name="Tracey A."/>
            <person name="Bobes R.J."/>
            <person name="Fragoso G."/>
            <person name="Sciutto E."/>
            <person name="Aslett M."/>
            <person name="Beasley H."/>
            <person name="Bennett H.M."/>
            <person name="Cai J."/>
            <person name="Camicia F."/>
            <person name="Clark R."/>
            <person name="Cucher M."/>
            <person name="De Silva N."/>
            <person name="Day T.A."/>
            <person name="Deplazes P."/>
            <person name="Estrada K."/>
            <person name="Fernandez C."/>
            <person name="Holland P.W."/>
            <person name="Hou J."/>
            <person name="Hu S."/>
            <person name="Huckvale T."/>
            <person name="Hung S.S."/>
            <person name="Kamenetzky L."/>
            <person name="Keane J.A."/>
            <person name="Kiss F."/>
            <person name="Koziol U."/>
            <person name="Lambert O."/>
            <person name="Liu K."/>
            <person name="Luo X."/>
            <person name="Luo Y."/>
            <person name="Macchiaroli N."/>
            <person name="Nichol S."/>
            <person name="Paps J."/>
            <person name="Parkinson J."/>
            <person name="Pouchkina-Stantcheva N."/>
            <person name="Riddiford N."/>
            <person name="Rosenzvit M."/>
            <person name="Salinas G."/>
            <person name="Wasmuth J.D."/>
            <person name="Zamanian M."/>
            <person name="Zheng Y."/>
            <person name="Cai X."/>
            <person name="Soberon X."/>
            <person name="Olson P.D."/>
            <person name="Laclette J.P."/>
            <person name="Brehm K."/>
            <person name="Berriman M."/>
            <person name="Garciarrubio A."/>
            <person name="Bobes R.J."/>
            <person name="Fragoso G."/>
            <person name="Sanchez-Flores A."/>
            <person name="Estrada K."/>
            <person name="Cevallos M.A."/>
            <person name="Morett E."/>
            <person name="Gonzalez V."/>
            <person name="Portillo T."/>
            <person name="Ochoa-Leyva A."/>
            <person name="Jose M.V."/>
            <person name="Sciutto E."/>
            <person name="Landa A."/>
            <person name="Jimenez L."/>
            <person name="Valdes V."/>
            <person name="Carrero J.C."/>
            <person name="Larralde C."/>
            <person name="Morales-Montor J."/>
            <person name="Limon-Lason J."/>
            <person name="Soberon X."/>
            <person name="Laclette J.P."/>
        </authorList>
    </citation>
    <scope>NUCLEOTIDE SEQUENCE [LARGE SCALE GENOMIC DNA]</scope>
</reference>
<dbReference type="OrthoDB" id="410267at2759"/>